<dbReference type="PANTHER" id="PTHR23235:SF120">
    <property type="entry name" value="KRUPPEL-LIKE FACTOR 15"/>
    <property type="match status" value="1"/>
</dbReference>
<feature type="domain" description="C2H2-type" evidence="6">
    <location>
        <begin position="41"/>
        <end position="70"/>
    </location>
</feature>
<accession>A0A8C8SP15</accession>
<evidence type="ECO:0000259" key="6">
    <source>
        <dbReference type="PROSITE" id="PS50157"/>
    </source>
</evidence>
<dbReference type="SUPFAM" id="SSF57667">
    <property type="entry name" value="beta-beta-alpha zinc fingers"/>
    <property type="match status" value="2"/>
</dbReference>
<dbReference type="FunFam" id="3.30.160.60:FF:001610">
    <property type="entry name" value="transcription factor IIIA"/>
    <property type="match status" value="1"/>
</dbReference>
<dbReference type="Pfam" id="PF00096">
    <property type="entry name" value="zf-C2H2"/>
    <property type="match status" value="2"/>
</dbReference>
<dbReference type="PROSITE" id="PS00028">
    <property type="entry name" value="ZINC_FINGER_C2H2_1"/>
    <property type="match status" value="3"/>
</dbReference>
<sequence length="143" mass="16250">MAGDEAEVAAGAAAERVQSRWLPVRGPLREPGRSADCAKRFICSFSDCEATFNKGWRLDAHLCRHTGERPFVCNYNGCGKGFTREFHLTRHFLTHSGEKPFECTADDCNQKFTTKSNLKKHVERKHGNQQKQYIVSNSLLIYK</sequence>
<dbReference type="Proteomes" id="UP000694393">
    <property type="component" value="Unplaced"/>
</dbReference>
<evidence type="ECO:0000256" key="3">
    <source>
        <dbReference type="ARBA" id="ARBA00022771"/>
    </source>
</evidence>
<dbReference type="SMART" id="SM00355">
    <property type="entry name" value="ZnF_C2H2"/>
    <property type="match status" value="3"/>
</dbReference>
<keyword evidence="2" id="KW-0677">Repeat</keyword>
<dbReference type="InterPro" id="IPR013087">
    <property type="entry name" value="Znf_C2H2_type"/>
</dbReference>
<organism evidence="7 8">
    <name type="scientific">Pelusios castaneus</name>
    <name type="common">West African mud turtle</name>
    <dbReference type="NCBI Taxonomy" id="367368"/>
    <lineage>
        <taxon>Eukaryota</taxon>
        <taxon>Metazoa</taxon>
        <taxon>Chordata</taxon>
        <taxon>Craniata</taxon>
        <taxon>Vertebrata</taxon>
        <taxon>Euteleostomi</taxon>
        <taxon>Archelosauria</taxon>
        <taxon>Testudinata</taxon>
        <taxon>Testudines</taxon>
        <taxon>Pleurodira</taxon>
        <taxon>Pelomedusidae</taxon>
        <taxon>Pelusios</taxon>
    </lineage>
</organism>
<dbReference type="Ensembl" id="ENSPCET00000024260.1">
    <property type="protein sequence ID" value="ENSPCEP00000023478.1"/>
    <property type="gene ID" value="ENSPCEG00000017803.1"/>
</dbReference>
<evidence type="ECO:0000313" key="8">
    <source>
        <dbReference type="Proteomes" id="UP000694393"/>
    </source>
</evidence>
<evidence type="ECO:0000256" key="4">
    <source>
        <dbReference type="ARBA" id="ARBA00022833"/>
    </source>
</evidence>
<dbReference type="AlphaFoldDB" id="A0A8C8SP15"/>
<dbReference type="GO" id="GO:0008270">
    <property type="term" value="F:zinc ion binding"/>
    <property type="evidence" value="ECO:0007669"/>
    <property type="project" value="UniProtKB-KW"/>
</dbReference>
<dbReference type="FunFam" id="3.30.160.60:FF:000125">
    <property type="entry name" value="Putative zinc finger protein 143"/>
    <property type="match status" value="1"/>
</dbReference>
<dbReference type="PANTHER" id="PTHR23235">
    <property type="entry name" value="KRUEPPEL-LIKE TRANSCRIPTION FACTOR"/>
    <property type="match status" value="1"/>
</dbReference>
<dbReference type="GO" id="GO:0000981">
    <property type="term" value="F:DNA-binding transcription factor activity, RNA polymerase II-specific"/>
    <property type="evidence" value="ECO:0007669"/>
    <property type="project" value="TreeGrafter"/>
</dbReference>
<keyword evidence="8" id="KW-1185">Reference proteome</keyword>
<reference evidence="7" key="1">
    <citation type="submission" date="2025-08" db="UniProtKB">
        <authorList>
            <consortium name="Ensembl"/>
        </authorList>
    </citation>
    <scope>IDENTIFICATION</scope>
</reference>
<dbReference type="GO" id="GO:0000978">
    <property type="term" value="F:RNA polymerase II cis-regulatory region sequence-specific DNA binding"/>
    <property type="evidence" value="ECO:0007669"/>
    <property type="project" value="TreeGrafter"/>
</dbReference>
<evidence type="ECO:0000256" key="5">
    <source>
        <dbReference type="PROSITE-ProRule" id="PRU00042"/>
    </source>
</evidence>
<reference evidence="7" key="2">
    <citation type="submission" date="2025-09" db="UniProtKB">
        <authorList>
            <consortium name="Ensembl"/>
        </authorList>
    </citation>
    <scope>IDENTIFICATION</scope>
</reference>
<feature type="domain" description="C2H2-type" evidence="6">
    <location>
        <begin position="101"/>
        <end position="131"/>
    </location>
</feature>
<evidence type="ECO:0000313" key="7">
    <source>
        <dbReference type="Ensembl" id="ENSPCEP00000023478.1"/>
    </source>
</evidence>
<keyword evidence="1" id="KW-0479">Metal-binding</keyword>
<name>A0A8C8SP15_9SAUR</name>
<evidence type="ECO:0000256" key="1">
    <source>
        <dbReference type="ARBA" id="ARBA00022723"/>
    </source>
</evidence>
<proteinExistence type="predicted"/>
<dbReference type="PROSITE" id="PS50157">
    <property type="entry name" value="ZINC_FINGER_C2H2_2"/>
    <property type="match status" value="3"/>
</dbReference>
<feature type="domain" description="C2H2-type" evidence="6">
    <location>
        <begin position="71"/>
        <end position="100"/>
    </location>
</feature>
<dbReference type="Gene3D" id="3.30.160.60">
    <property type="entry name" value="Classic Zinc Finger"/>
    <property type="match status" value="3"/>
</dbReference>
<protein>
    <recommendedName>
        <fullName evidence="6">C2H2-type domain-containing protein</fullName>
    </recommendedName>
</protein>
<keyword evidence="4" id="KW-0862">Zinc</keyword>
<dbReference type="InterPro" id="IPR036236">
    <property type="entry name" value="Znf_C2H2_sf"/>
</dbReference>
<evidence type="ECO:0000256" key="2">
    <source>
        <dbReference type="ARBA" id="ARBA00022737"/>
    </source>
</evidence>
<keyword evidence="3 5" id="KW-0863">Zinc-finger</keyword>